<comment type="caution">
    <text evidence="2">The sequence shown here is derived from an EMBL/GenBank/DDBJ whole genome shotgun (WGS) entry which is preliminary data.</text>
</comment>
<evidence type="ECO:0000256" key="1">
    <source>
        <dbReference type="SAM" id="SignalP"/>
    </source>
</evidence>
<dbReference type="Proteomes" id="UP000319836">
    <property type="component" value="Unassembled WGS sequence"/>
</dbReference>
<evidence type="ECO:0000313" key="3">
    <source>
        <dbReference type="Proteomes" id="UP000319836"/>
    </source>
</evidence>
<dbReference type="AlphaFoldDB" id="A0A538U9F7"/>
<organism evidence="2 3">
    <name type="scientific">Eiseniibacteriota bacterium</name>
    <dbReference type="NCBI Taxonomy" id="2212470"/>
    <lineage>
        <taxon>Bacteria</taxon>
        <taxon>Candidatus Eiseniibacteriota</taxon>
    </lineage>
</organism>
<keyword evidence="1" id="KW-0732">Signal</keyword>
<proteinExistence type="predicted"/>
<evidence type="ECO:0008006" key="4">
    <source>
        <dbReference type="Google" id="ProtNLM"/>
    </source>
</evidence>
<dbReference type="EMBL" id="VBPA01000054">
    <property type="protein sequence ID" value="TMQ72543.1"/>
    <property type="molecule type" value="Genomic_DNA"/>
</dbReference>
<gene>
    <name evidence="2" type="ORF">E6K80_02540</name>
</gene>
<evidence type="ECO:0000313" key="2">
    <source>
        <dbReference type="EMBL" id="TMQ72543.1"/>
    </source>
</evidence>
<reference evidence="2 3" key="1">
    <citation type="journal article" date="2019" name="Nat. Microbiol.">
        <title>Mediterranean grassland soil C-N compound turnover is dependent on rainfall and depth, and is mediated by genomically divergent microorganisms.</title>
        <authorList>
            <person name="Diamond S."/>
            <person name="Andeer P.F."/>
            <person name="Li Z."/>
            <person name="Crits-Christoph A."/>
            <person name="Burstein D."/>
            <person name="Anantharaman K."/>
            <person name="Lane K.R."/>
            <person name="Thomas B.C."/>
            <person name="Pan C."/>
            <person name="Northen T.R."/>
            <person name="Banfield J.F."/>
        </authorList>
    </citation>
    <scope>NUCLEOTIDE SEQUENCE [LARGE SCALE GENOMIC DNA]</scope>
    <source>
        <strain evidence="2">WS_10</strain>
    </source>
</reference>
<feature type="signal peptide" evidence="1">
    <location>
        <begin position="1"/>
        <end position="21"/>
    </location>
</feature>
<sequence>MRWRATVLCVALLAQYRPALAQDSPPGQDTISAKRVAGTSFDVLKGLAGSWTGSVTTDPHNPDIEGPIQVTMRVASRGSLLEHEIAPGGVPEPSMIYVEGDRLTLVHYCEAGNRPRLVARSPADSKTVDFEFADISGSTMPVYLQHFVFTIVSADHHTEDWTFQLPEEKQLHAHFDLKRATESAHTAAGKVRARRH</sequence>
<feature type="chain" id="PRO_5022007285" description="DUF1579 domain-containing protein" evidence="1">
    <location>
        <begin position="22"/>
        <end position="196"/>
    </location>
</feature>
<name>A0A538U9F7_UNCEI</name>
<protein>
    <recommendedName>
        <fullName evidence="4">DUF1579 domain-containing protein</fullName>
    </recommendedName>
</protein>
<accession>A0A538U9F7</accession>